<sequence>MDDFRAWDFLGSRVLLAACFLGFWIPSTQAAARSISIASVPVTPAEGQDVLLSLENVTGTFRKIDWYRGAKINGSSRIFTYFPNDPQRPQRNGPQSTGREFGFSNGSLLITKVQPEDSRQYSVEILLRPRGSLKGTTELEVAGSTTHQPPVTSTTQTTSDVEPPKGPLVLGWIVAGIVVGVLLAGAVGVALVYRFVLHKADPGTGMAGKLDLRGKMPAASKPDDKEPIYEVMDSPLESPRTDGKEVPLPVSSSPTSPPDTCPKMESNYMELLQRTGSVYGEIKR</sequence>
<keyword evidence="2" id="KW-0325">Glycoprotein</keyword>
<dbReference type="SUPFAM" id="SSF48726">
    <property type="entry name" value="Immunoglobulin"/>
    <property type="match status" value="1"/>
</dbReference>
<evidence type="ECO:0000256" key="6">
    <source>
        <dbReference type="SAM" id="SignalP"/>
    </source>
</evidence>
<feature type="signal peptide" evidence="6">
    <location>
        <begin position="1"/>
        <end position="30"/>
    </location>
</feature>
<dbReference type="GeneTree" id="ENSGT01100000263479"/>
<keyword evidence="5" id="KW-0472">Membrane</keyword>
<organism evidence="8 9">
    <name type="scientific">Salvator merianae</name>
    <name type="common">Argentine black and white tegu</name>
    <name type="synonym">Tupinambis merianae</name>
    <dbReference type="NCBI Taxonomy" id="96440"/>
    <lineage>
        <taxon>Eukaryota</taxon>
        <taxon>Metazoa</taxon>
        <taxon>Chordata</taxon>
        <taxon>Craniata</taxon>
        <taxon>Vertebrata</taxon>
        <taxon>Euteleostomi</taxon>
        <taxon>Lepidosauria</taxon>
        <taxon>Squamata</taxon>
        <taxon>Bifurcata</taxon>
        <taxon>Unidentata</taxon>
        <taxon>Episquamata</taxon>
        <taxon>Laterata</taxon>
        <taxon>Teiioidea</taxon>
        <taxon>Teiidae</taxon>
        <taxon>Salvator</taxon>
    </lineage>
</organism>
<dbReference type="SMART" id="SM00409">
    <property type="entry name" value="IG"/>
    <property type="match status" value="1"/>
</dbReference>
<evidence type="ECO:0000256" key="2">
    <source>
        <dbReference type="ARBA" id="ARBA00023180"/>
    </source>
</evidence>
<dbReference type="InterPro" id="IPR003599">
    <property type="entry name" value="Ig_sub"/>
</dbReference>
<dbReference type="InterPro" id="IPR013106">
    <property type="entry name" value="Ig_V-set"/>
</dbReference>
<dbReference type="Pfam" id="PF07686">
    <property type="entry name" value="V-set"/>
    <property type="match status" value="1"/>
</dbReference>
<reference evidence="8" key="1">
    <citation type="submission" date="2025-05" db="UniProtKB">
        <authorList>
            <consortium name="Ensembl"/>
        </authorList>
    </citation>
    <scope>IDENTIFICATION</scope>
</reference>
<name>A0A8D0BFR2_SALMN</name>
<feature type="compositionally biased region" description="Low complexity" evidence="4">
    <location>
        <begin position="144"/>
        <end position="159"/>
    </location>
</feature>
<keyword evidence="5" id="KW-1133">Transmembrane helix</keyword>
<feature type="domain" description="Immunoglobulin" evidence="7">
    <location>
        <begin position="39"/>
        <end position="142"/>
    </location>
</feature>
<feature type="region of interest" description="Disordered" evidence="4">
    <location>
        <begin position="206"/>
        <end position="264"/>
    </location>
</feature>
<keyword evidence="1 6" id="KW-0732">Signal</keyword>
<evidence type="ECO:0000256" key="5">
    <source>
        <dbReference type="SAM" id="Phobius"/>
    </source>
</evidence>
<comment type="similarity">
    <text evidence="3">Belongs to the immunoglobulin superfamily. CEA family.</text>
</comment>
<dbReference type="Ensembl" id="ENSSMRT00000008909.1">
    <property type="protein sequence ID" value="ENSSMRP00000007619.1"/>
    <property type="gene ID" value="ENSSMRG00000006107.1"/>
</dbReference>
<keyword evidence="5" id="KW-0812">Transmembrane</keyword>
<feature type="transmembrane region" description="Helical" evidence="5">
    <location>
        <begin position="169"/>
        <end position="193"/>
    </location>
</feature>
<keyword evidence="9" id="KW-1185">Reference proteome</keyword>
<dbReference type="InterPro" id="IPR036179">
    <property type="entry name" value="Ig-like_dom_sf"/>
</dbReference>
<evidence type="ECO:0000256" key="4">
    <source>
        <dbReference type="SAM" id="MobiDB-lite"/>
    </source>
</evidence>
<dbReference type="AlphaFoldDB" id="A0A8D0BFR2"/>
<dbReference type="InterPro" id="IPR050831">
    <property type="entry name" value="CEA_cell_adhesion"/>
</dbReference>
<feature type="region of interest" description="Disordered" evidence="4">
    <location>
        <begin position="139"/>
        <end position="162"/>
    </location>
</feature>
<dbReference type="InterPro" id="IPR013783">
    <property type="entry name" value="Ig-like_fold"/>
</dbReference>
<dbReference type="PANTHER" id="PTHR44427:SF21">
    <property type="entry name" value="CEA CELL ADHESION MOLECULE 19"/>
    <property type="match status" value="1"/>
</dbReference>
<dbReference type="Proteomes" id="UP000694421">
    <property type="component" value="Unplaced"/>
</dbReference>
<dbReference type="Gene3D" id="2.60.40.10">
    <property type="entry name" value="Immunoglobulins"/>
    <property type="match status" value="1"/>
</dbReference>
<proteinExistence type="inferred from homology"/>
<evidence type="ECO:0000259" key="7">
    <source>
        <dbReference type="SMART" id="SM00409"/>
    </source>
</evidence>
<evidence type="ECO:0000256" key="1">
    <source>
        <dbReference type="ARBA" id="ARBA00022729"/>
    </source>
</evidence>
<accession>A0A8D0BFR2</accession>
<protein>
    <recommendedName>
        <fullName evidence="7">Immunoglobulin domain-containing protein</fullName>
    </recommendedName>
</protein>
<evidence type="ECO:0000256" key="3">
    <source>
        <dbReference type="ARBA" id="ARBA00038222"/>
    </source>
</evidence>
<evidence type="ECO:0000313" key="9">
    <source>
        <dbReference type="Proteomes" id="UP000694421"/>
    </source>
</evidence>
<dbReference type="Ensembl" id="ENSSMRT00000008906.1">
    <property type="protein sequence ID" value="ENSSMRP00000007616.1"/>
    <property type="gene ID" value="ENSSMRG00000006107.1"/>
</dbReference>
<feature type="chain" id="PRO_5044682746" description="Immunoglobulin domain-containing protein" evidence="6">
    <location>
        <begin position="31"/>
        <end position="284"/>
    </location>
</feature>
<dbReference type="OMA" id="NIREVNW"/>
<dbReference type="PANTHER" id="PTHR44427">
    <property type="entry name" value="CARCINOEMBRYONIC ANTIGEN-RELATED CELL ADHESION MOLECULE 19"/>
    <property type="match status" value="1"/>
</dbReference>
<evidence type="ECO:0000313" key="8">
    <source>
        <dbReference type="Ensembl" id="ENSSMRP00000007619.1"/>
    </source>
</evidence>